<dbReference type="InterPro" id="IPR013149">
    <property type="entry name" value="ADH-like_C"/>
</dbReference>
<gene>
    <name evidence="5" type="ORF">QBC38DRAFT_488873</name>
</gene>
<dbReference type="PANTHER" id="PTHR45348:SF2">
    <property type="entry name" value="ZINC-TYPE ALCOHOL DEHYDROGENASE-LIKE PROTEIN C2E1P3.01"/>
    <property type="match status" value="1"/>
</dbReference>
<evidence type="ECO:0000313" key="6">
    <source>
        <dbReference type="Proteomes" id="UP001301958"/>
    </source>
</evidence>
<dbReference type="SUPFAM" id="SSF51735">
    <property type="entry name" value="NAD(P)-binding Rossmann-fold domains"/>
    <property type="match status" value="1"/>
</dbReference>
<accession>A0AAN7BG43</accession>
<dbReference type="SMART" id="SM00829">
    <property type="entry name" value="PKS_ER"/>
    <property type="match status" value="1"/>
</dbReference>
<dbReference type="AlphaFoldDB" id="A0AAN7BG43"/>
<dbReference type="Gene3D" id="3.90.180.10">
    <property type="entry name" value="Medium-chain alcohol dehydrogenases, catalytic domain"/>
    <property type="match status" value="1"/>
</dbReference>
<name>A0AAN7BG43_9PEZI</name>
<evidence type="ECO:0000313" key="5">
    <source>
        <dbReference type="EMBL" id="KAK4222879.1"/>
    </source>
</evidence>
<sequence>MTQTHPALILPEKGSPLTLTTRPTPTPDPNEVLIEIKALALNPIDLYQRDFGLPPIPSCPAVLGSDVTGYLRAIGPNTPPSSLPPIGSRVIALASSYYQNGSPDHGAFQKYALAQYEAVIPLPDDLSFEQGAVFPLGIMTALTGWTTMDIPLNTRFTPEDKQGVLIWGAASSVGSFAVQTAKIMGFRVYATASEKHHEYIKSLGAEKAFDYKDQDVVRKIIVAVKEDGVKLYNAHAVVDGALQPVLDVLKQTKGEYHAKVVNSPALKDGHPTLEDTTIRFNYPSLEKEERDKHIKGIFHGFVAENLKEGKLVPSPNLQIEEGGLEEGVNAGLDKLSDGVSGKKIVVPI</sequence>
<dbReference type="EMBL" id="MU865450">
    <property type="protein sequence ID" value="KAK4222879.1"/>
    <property type="molecule type" value="Genomic_DNA"/>
</dbReference>
<dbReference type="SUPFAM" id="SSF50129">
    <property type="entry name" value="GroES-like"/>
    <property type="match status" value="1"/>
</dbReference>
<dbReference type="Gene3D" id="3.40.50.720">
    <property type="entry name" value="NAD(P)-binding Rossmann-like Domain"/>
    <property type="match status" value="1"/>
</dbReference>
<dbReference type="Proteomes" id="UP001301958">
    <property type="component" value="Unassembled WGS sequence"/>
</dbReference>
<reference evidence="5" key="1">
    <citation type="journal article" date="2023" name="Mol. Phylogenet. Evol.">
        <title>Genome-scale phylogeny and comparative genomics of the fungal order Sordariales.</title>
        <authorList>
            <person name="Hensen N."/>
            <person name="Bonometti L."/>
            <person name="Westerberg I."/>
            <person name="Brannstrom I.O."/>
            <person name="Guillou S."/>
            <person name="Cros-Aarteil S."/>
            <person name="Calhoun S."/>
            <person name="Haridas S."/>
            <person name="Kuo A."/>
            <person name="Mondo S."/>
            <person name="Pangilinan J."/>
            <person name="Riley R."/>
            <person name="LaButti K."/>
            <person name="Andreopoulos B."/>
            <person name="Lipzen A."/>
            <person name="Chen C."/>
            <person name="Yan M."/>
            <person name="Daum C."/>
            <person name="Ng V."/>
            <person name="Clum A."/>
            <person name="Steindorff A."/>
            <person name="Ohm R.A."/>
            <person name="Martin F."/>
            <person name="Silar P."/>
            <person name="Natvig D.O."/>
            <person name="Lalanne C."/>
            <person name="Gautier V."/>
            <person name="Ament-Velasquez S.L."/>
            <person name="Kruys A."/>
            <person name="Hutchinson M.I."/>
            <person name="Powell A.J."/>
            <person name="Barry K."/>
            <person name="Miller A.N."/>
            <person name="Grigoriev I.V."/>
            <person name="Debuchy R."/>
            <person name="Gladieux P."/>
            <person name="Hiltunen Thoren M."/>
            <person name="Johannesson H."/>
        </authorList>
    </citation>
    <scope>NUCLEOTIDE SEQUENCE</scope>
    <source>
        <strain evidence="5">CBS 990.96</strain>
    </source>
</reference>
<evidence type="ECO:0000259" key="4">
    <source>
        <dbReference type="SMART" id="SM00829"/>
    </source>
</evidence>
<dbReference type="InterPro" id="IPR047122">
    <property type="entry name" value="Trans-enoyl_RdTase-like"/>
</dbReference>
<comment type="caution">
    <text evidence="5">The sequence shown here is derived from an EMBL/GenBank/DDBJ whole genome shotgun (WGS) entry which is preliminary data.</text>
</comment>
<dbReference type="CDD" id="cd08249">
    <property type="entry name" value="enoyl_reductase_like"/>
    <property type="match status" value="1"/>
</dbReference>
<dbReference type="InterPro" id="IPR020843">
    <property type="entry name" value="ER"/>
</dbReference>
<dbReference type="InterPro" id="IPR013154">
    <property type="entry name" value="ADH-like_N"/>
</dbReference>
<feature type="domain" description="Enoyl reductase (ER)" evidence="4">
    <location>
        <begin position="14"/>
        <end position="346"/>
    </location>
</feature>
<evidence type="ECO:0000256" key="1">
    <source>
        <dbReference type="ARBA" id="ARBA00008072"/>
    </source>
</evidence>
<reference evidence="5" key="2">
    <citation type="submission" date="2023-05" db="EMBL/GenBank/DDBJ databases">
        <authorList>
            <consortium name="Lawrence Berkeley National Laboratory"/>
            <person name="Steindorff A."/>
            <person name="Hensen N."/>
            <person name="Bonometti L."/>
            <person name="Westerberg I."/>
            <person name="Brannstrom I.O."/>
            <person name="Guillou S."/>
            <person name="Cros-Aarteil S."/>
            <person name="Calhoun S."/>
            <person name="Haridas S."/>
            <person name="Kuo A."/>
            <person name="Mondo S."/>
            <person name="Pangilinan J."/>
            <person name="Riley R."/>
            <person name="Labutti K."/>
            <person name="Andreopoulos B."/>
            <person name="Lipzen A."/>
            <person name="Chen C."/>
            <person name="Yanf M."/>
            <person name="Daum C."/>
            <person name="Ng V."/>
            <person name="Clum A."/>
            <person name="Ohm R."/>
            <person name="Martin F."/>
            <person name="Silar P."/>
            <person name="Natvig D."/>
            <person name="Lalanne C."/>
            <person name="Gautier V."/>
            <person name="Ament-Velasquez S.L."/>
            <person name="Kruys A."/>
            <person name="Hutchinson M.I."/>
            <person name="Powell A.J."/>
            <person name="Barry K."/>
            <person name="Miller A.N."/>
            <person name="Grigoriev I.V."/>
            <person name="Debuchy R."/>
            <person name="Gladieux P."/>
            <person name="Thoren M.H."/>
            <person name="Johannesson H."/>
        </authorList>
    </citation>
    <scope>NUCLEOTIDE SEQUENCE</scope>
    <source>
        <strain evidence="5">CBS 990.96</strain>
    </source>
</reference>
<dbReference type="Pfam" id="PF08240">
    <property type="entry name" value="ADH_N"/>
    <property type="match status" value="1"/>
</dbReference>
<comment type="similarity">
    <text evidence="1">Belongs to the zinc-containing alcohol dehydrogenase family.</text>
</comment>
<evidence type="ECO:0000256" key="2">
    <source>
        <dbReference type="ARBA" id="ARBA00023002"/>
    </source>
</evidence>
<proteinExistence type="inferred from homology"/>
<evidence type="ECO:0000256" key="3">
    <source>
        <dbReference type="SAM" id="MobiDB-lite"/>
    </source>
</evidence>
<keyword evidence="2" id="KW-0560">Oxidoreductase</keyword>
<dbReference type="InterPro" id="IPR011032">
    <property type="entry name" value="GroES-like_sf"/>
</dbReference>
<dbReference type="InterPro" id="IPR036291">
    <property type="entry name" value="NAD(P)-bd_dom_sf"/>
</dbReference>
<dbReference type="Pfam" id="PF00107">
    <property type="entry name" value="ADH_zinc_N"/>
    <property type="match status" value="1"/>
</dbReference>
<feature type="region of interest" description="Disordered" evidence="3">
    <location>
        <begin position="1"/>
        <end position="26"/>
    </location>
</feature>
<dbReference type="GO" id="GO:0016651">
    <property type="term" value="F:oxidoreductase activity, acting on NAD(P)H"/>
    <property type="evidence" value="ECO:0007669"/>
    <property type="project" value="InterPro"/>
</dbReference>
<protein>
    <submittedName>
        <fullName evidence="5">Chaperonin 10-like protein</fullName>
    </submittedName>
</protein>
<dbReference type="PANTHER" id="PTHR45348">
    <property type="entry name" value="HYPOTHETICAL OXIDOREDUCTASE (EUROFUNG)"/>
    <property type="match status" value="1"/>
</dbReference>
<organism evidence="5 6">
    <name type="scientific">Podospora fimiseda</name>
    <dbReference type="NCBI Taxonomy" id="252190"/>
    <lineage>
        <taxon>Eukaryota</taxon>
        <taxon>Fungi</taxon>
        <taxon>Dikarya</taxon>
        <taxon>Ascomycota</taxon>
        <taxon>Pezizomycotina</taxon>
        <taxon>Sordariomycetes</taxon>
        <taxon>Sordariomycetidae</taxon>
        <taxon>Sordariales</taxon>
        <taxon>Podosporaceae</taxon>
        <taxon>Podospora</taxon>
    </lineage>
</organism>
<keyword evidence="6" id="KW-1185">Reference proteome</keyword>